<dbReference type="PANTHER" id="PTHR12304">
    <property type="entry name" value="INOSINE-URIDINE PREFERRING NUCLEOSIDE HYDROLASE"/>
    <property type="match status" value="1"/>
</dbReference>
<keyword evidence="3" id="KW-0326">Glycosidase</keyword>
<comment type="similarity">
    <text evidence="1">Belongs to the IUNH family.</text>
</comment>
<sequence length="348" mass="37926">MSLILPKIPLWIDCDPGHDDAIGLLLGSGLDQYHLVGVSTVHGNASLGNTTSNAISILTAFKRLDVNVYPGAEKPLVRKLNVADSIHGRSGLDGTAFLPMPSFDAQPDHTAVAAMAKAIETYPGTLAIAALGPLTNIALLAMNYPDLLPSLRLLSIMGGGLGLGNWTKFAEFNIWCDAHAAQIVFSDTTLIPKTLLVPLNLTHQAIATDEILEQIQKSRQLDRRSVLRQMLYELMIYFAGTYKKKFGFKNGPPVHDAVAVAAILPFYSDNSTERSEHSNDPPAADLDLRFARYQVHVVEEGPQEGMLVFEPDSDNGIMIAQEMNFTEFWRLVLDAVDNVESSTSLLVS</sequence>
<evidence type="ECO:0000256" key="3">
    <source>
        <dbReference type="ARBA" id="ARBA00023295"/>
    </source>
</evidence>
<organism evidence="5 6">
    <name type="scientific">Sugiyamaella lignohabitans</name>
    <dbReference type="NCBI Taxonomy" id="796027"/>
    <lineage>
        <taxon>Eukaryota</taxon>
        <taxon>Fungi</taxon>
        <taxon>Dikarya</taxon>
        <taxon>Ascomycota</taxon>
        <taxon>Saccharomycotina</taxon>
        <taxon>Dipodascomycetes</taxon>
        <taxon>Dipodascales</taxon>
        <taxon>Trichomonascaceae</taxon>
        <taxon>Sugiyamaella</taxon>
    </lineage>
</organism>
<dbReference type="GO" id="GO:0008477">
    <property type="term" value="F:purine nucleosidase activity"/>
    <property type="evidence" value="ECO:0007669"/>
    <property type="project" value="TreeGrafter"/>
</dbReference>
<dbReference type="GO" id="GO:0005829">
    <property type="term" value="C:cytosol"/>
    <property type="evidence" value="ECO:0007669"/>
    <property type="project" value="TreeGrafter"/>
</dbReference>
<dbReference type="GeneID" id="30037136"/>
<evidence type="ECO:0000313" key="6">
    <source>
        <dbReference type="Proteomes" id="UP000189580"/>
    </source>
</evidence>
<evidence type="ECO:0000259" key="4">
    <source>
        <dbReference type="Pfam" id="PF01156"/>
    </source>
</evidence>
<evidence type="ECO:0000256" key="2">
    <source>
        <dbReference type="ARBA" id="ARBA00022801"/>
    </source>
</evidence>
<dbReference type="GO" id="GO:0070635">
    <property type="term" value="F:nicotinamide riboside hydrolase activity"/>
    <property type="evidence" value="ECO:0007669"/>
    <property type="project" value="EnsemblFungi"/>
</dbReference>
<dbReference type="InterPro" id="IPR023186">
    <property type="entry name" value="IUNH"/>
</dbReference>
<dbReference type="GO" id="GO:0008655">
    <property type="term" value="P:pyrimidine-containing compound salvage"/>
    <property type="evidence" value="ECO:0007669"/>
    <property type="project" value="EnsemblFungi"/>
</dbReference>
<evidence type="ECO:0000256" key="1">
    <source>
        <dbReference type="ARBA" id="ARBA00009176"/>
    </source>
</evidence>
<dbReference type="GO" id="GO:0006216">
    <property type="term" value="P:cytidine catabolic process"/>
    <property type="evidence" value="ECO:0007669"/>
    <property type="project" value="EnsemblFungi"/>
</dbReference>
<dbReference type="AlphaFoldDB" id="A0A167EF28"/>
<proteinExistence type="inferred from homology"/>
<dbReference type="InterPro" id="IPR001910">
    <property type="entry name" value="Inosine/uridine_hydrolase_dom"/>
</dbReference>
<dbReference type="RefSeq" id="XP_018736472.1">
    <property type="nucleotide sequence ID" value="XM_018882055.1"/>
</dbReference>
<keyword evidence="6" id="KW-1185">Reference proteome</keyword>
<dbReference type="GO" id="GO:0034355">
    <property type="term" value="P:NAD+ biosynthetic process via the salvage pathway"/>
    <property type="evidence" value="ECO:0007669"/>
    <property type="project" value="EnsemblFungi"/>
</dbReference>
<feature type="domain" description="Inosine/uridine-preferring nucleoside hydrolase" evidence="4">
    <location>
        <begin position="10"/>
        <end position="329"/>
    </location>
</feature>
<dbReference type="KEGG" id="slb:AWJ20_4949"/>
<dbReference type="Pfam" id="PF01156">
    <property type="entry name" value="IU_nuc_hydro"/>
    <property type="match status" value="1"/>
</dbReference>
<gene>
    <name evidence="5" type="primary">URH1</name>
    <name evidence="5" type="ORF">AWJ20_4949</name>
</gene>
<name>A0A167EF28_9ASCO</name>
<dbReference type="GO" id="GO:0006218">
    <property type="term" value="P:uridine catabolic process"/>
    <property type="evidence" value="ECO:0007669"/>
    <property type="project" value="EnsemblFungi"/>
</dbReference>
<dbReference type="PANTHER" id="PTHR12304:SF4">
    <property type="entry name" value="URIDINE NUCLEOSIDASE"/>
    <property type="match status" value="1"/>
</dbReference>
<dbReference type="EMBL" id="CP014502">
    <property type="protein sequence ID" value="ANB13995.1"/>
    <property type="molecule type" value="Genomic_DNA"/>
</dbReference>
<accession>A0A167EF28</accession>
<dbReference type="OrthoDB" id="432381at2759"/>
<evidence type="ECO:0000313" key="5">
    <source>
        <dbReference type="EMBL" id="ANB13995.1"/>
    </source>
</evidence>
<keyword evidence="2 5" id="KW-0378">Hydrolase</keyword>
<dbReference type="GO" id="GO:0070636">
    <property type="term" value="F:nicotinic acid riboside hydrolase activity"/>
    <property type="evidence" value="ECO:0007669"/>
    <property type="project" value="EnsemblFungi"/>
</dbReference>
<reference evidence="5 6" key="1">
    <citation type="submission" date="2016-02" db="EMBL/GenBank/DDBJ databases">
        <title>Complete genome sequence and transcriptome regulation of the pentose utilising yeast Sugiyamaella lignohabitans.</title>
        <authorList>
            <person name="Bellasio M."/>
            <person name="Peymann A."/>
            <person name="Valli M."/>
            <person name="Sipitzky M."/>
            <person name="Graf A."/>
            <person name="Sauer M."/>
            <person name="Marx H."/>
            <person name="Mattanovich D."/>
        </authorList>
    </citation>
    <scope>NUCLEOTIDE SEQUENCE [LARGE SCALE GENOMIC DNA]</scope>
    <source>
        <strain evidence="5 6">CBS 10342</strain>
    </source>
</reference>
<dbReference type="GO" id="GO:0019358">
    <property type="term" value="P:nicotinate nucleotide salvage"/>
    <property type="evidence" value="ECO:0007669"/>
    <property type="project" value="EnsemblFungi"/>
</dbReference>
<dbReference type="Gene3D" id="3.90.245.10">
    <property type="entry name" value="Ribonucleoside hydrolase-like"/>
    <property type="match status" value="1"/>
</dbReference>
<dbReference type="Proteomes" id="UP000189580">
    <property type="component" value="Chromosome d"/>
</dbReference>
<dbReference type="InterPro" id="IPR036452">
    <property type="entry name" value="Ribo_hydro-like"/>
</dbReference>
<protein>
    <submittedName>
        <fullName evidence="5">Trifunctional uridine nucleosidase/nicotinamide riboside hydrolase/nicotinic acid riboside hydrolase</fullName>
    </submittedName>
</protein>
<dbReference type="GO" id="GO:0006152">
    <property type="term" value="P:purine nucleoside catabolic process"/>
    <property type="evidence" value="ECO:0007669"/>
    <property type="project" value="TreeGrafter"/>
</dbReference>
<dbReference type="CDD" id="cd02651">
    <property type="entry name" value="nuc_hydro_IU_UC_XIUA"/>
    <property type="match status" value="1"/>
</dbReference>
<dbReference type="GO" id="GO:0045437">
    <property type="term" value="F:uridine nucleosidase activity"/>
    <property type="evidence" value="ECO:0007669"/>
    <property type="project" value="EnsemblFungi"/>
</dbReference>
<dbReference type="SUPFAM" id="SSF53590">
    <property type="entry name" value="Nucleoside hydrolase"/>
    <property type="match status" value="1"/>
</dbReference>